<evidence type="ECO:0000256" key="10">
    <source>
        <dbReference type="SAM" id="Phobius"/>
    </source>
</evidence>
<comment type="similarity">
    <text evidence="2 9">Belongs to the sodium:solute symporter (SSF) (TC 2.A.21) family.</text>
</comment>
<comment type="caution">
    <text evidence="12">The sequence shown here is derived from an EMBL/GenBank/DDBJ whole genome shotgun (WGS) entry which is preliminary data.</text>
</comment>
<protein>
    <submittedName>
        <fullName evidence="12">Cation acetate symporter</fullName>
    </submittedName>
</protein>
<dbReference type="InterPro" id="IPR050277">
    <property type="entry name" value="Sodium:Solute_Symporter"/>
</dbReference>
<keyword evidence="11" id="KW-0732">Signal</keyword>
<feature type="transmembrane region" description="Helical" evidence="10">
    <location>
        <begin position="46"/>
        <end position="67"/>
    </location>
</feature>
<evidence type="ECO:0000256" key="9">
    <source>
        <dbReference type="RuleBase" id="RU362091"/>
    </source>
</evidence>
<comment type="subcellular location">
    <subcellularLocation>
        <location evidence="1">Cell membrane</location>
        <topology evidence="1">Multi-pass membrane protein</topology>
    </subcellularLocation>
</comment>
<feature type="transmembrane region" description="Helical" evidence="10">
    <location>
        <begin position="182"/>
        <end position="210"/>
    </location>
</feature>
<feature type="transmembrane region" description="Helical" evidence="10">
    <location>
        <begin position="331"/>
        <end position="354"/>
    </location>
</feature>
<feature type="transmembrane region" description="Helical" evidence="10">
    <location>
        <begin position="390"/>
        <end position="419"/>
    </location>
</feature>
<evidence type="ECO:0000256" key="6">
    <source>
        <dbReference type="ARBA" id="ARBA00022847"/>
    </source>
</evidence>
<feature type="transmembrane region" description="Helical" evidence="10">
    <location>
        <begin position="298"/>
        <end position="319"/>
    </location>
</feature>
<proteinExistence type="inferred from homology"/>
<evidence type="ECO:0000256" key="2">
    <source>
        <dbReference type="ARBA" id="ARBA00006434"/>
    </source>
</evidence>
<organism evidence="12 13">
    <name type="scientific">Pseudomonas typographi</name>
    <dbReference type="NCBI Taxonomy" id="2715964"/>
    <lineage>
        <taxon>Bacteria</taxon>
        <taxon>Pseudomonadati</taxon>
        <taxon>Pseudomonadota</taxon>
        <taxon>Gammaproteobacteria</taxon>
        <taxon>Pseudomonadales</taxon>
        <taxon>Pseudomonadaceae</taxon>
        <taxon>Pseudomonas</taxon>
    </lineage>
</organism>
<feature type="transmembrane region" description="Helical" evidence="10">
    <location>
        <begin position="592"/>
        <end position="610"/>
    </location>
</feature>
<dbReference type="EMBL" id="JAAOCA010000016">
    <property type="protein sequence ID" value="MBD1599860.1"/>
    <property type="molecule type" value="Genomic_DNA"/>
</dbReference>
<dbReference type="PANTHER" id="PTHR48086">
    <property type="entry name" value="SODIUM/PROLINE SYMPORTER-RELATED"/>
    <property type="match status" value="1"/>
</dbReference>
<dbReference type="CDD" id="cd11480">
    <property type="entry name" value="SLC5sbd_u4"/>
    <property type="match status" value="1"/>
</dbReference>
<feature type="transmembrane region" description="Helical" evidence="10">
    <location>
        <begin position="465"/>
        <end position="488"/>
    </location>
</feature>
<sequence>MTKINRTNRLAALRSSTLFKACVALAGLLTASQGHAATLVSEANRPLTFGVFAALFLITLGITFWAARKNSSVKDFYTAGGALSGRINGLAIAGDYLSAAAFLGVSGLIAIYGLDGITYVIGFFVSFIPVLLLIAEPCRNLGKYTLGDVLAFRNNFRASKFAVAISSVLVALFYMVPQIVGGAVIIAALIGIPFEISVVSVGVLMLVYVLFGGMRATTSVQILKATLLIAFCFLLVVLSWAPYGFNVSAFFGDLVGSSAVQKHVLGTLLNGVSQLSAEQAGQRFMEPGLYLKNPLEQISLSLALVLGTAAMPHILMRFFTVRDAQSARTSALTAMLLIGLCHLFIIVIGFSAALHLGPFAITAMDKGGNLAAPMLAQFLGGGADSLLGNLMLAFVAAVSFATIVAVVAGLTLAAASTLAHDVYVGAVRQGKATEREQATAARLATLAIAIIAICVGISAKGQNVAQLVGLGYAVAASANLPALLLTLYWRRCSTAGVVAGLLGGTVLSIGLVLVSPNMTYPLQQKQVALAAAAKSQTKIDLIDKGALVATAAEREQLLSDVTKQQQTASLIPDSATSLIGLREPLVQLRNPGLISIPLGFALVILFSLLFPSQLSQSRWVEFAVRRETGLGVAQAAQH</sequence>
<keyword evidence="13" id="KW-1185">Reference proteome</keyword>
<evidence type="ECO:0000256" key="3">
    <source>
        <dbReference type="ARBA" id="ARBA00022448"/>
    </source>
</evidence>
<feature type="signal peptide" evidence="11">
    <location>
        <begin position="1"/>
        <end position="36"/>
    </location>
</feature>
<feature type="chain" id="PRO_5046029434" evidence="11">
    <location>
        <begin position="37"/>
        <end position="638"/>
    </location>
</feature>
<evidence type="ECO:0000256" key="4">
    <source>
        <dbReference type="ARBA" id="ARBA00022475"/>
    </source>
</evidence>
<dbReference type="InterPro" id="IPR001734">
    <property type="entry name" value="Na/solute_symporter"/>
</dbReference>
<dbReference type="Pfam" id="PF00474">
    <property type="entry name" value="SSF"/>
    <property type="match status" value="1"/>
</dbReference>
<evidence type="ECO:0000256" key="11">
    <source>
        <dbReference type="SAM" id="SignalP"/>
    </source>
</evidence>
<feature type="transmembrane region" description="Helical" evidence="10">
    <location>
        <begin position="117"/>
        <end position="135"/>
    </location>
</feature>
<dbReference type="Proteomes" id="UP000805841">
    <property type="component" value="Unassembled WGS sequence"/>
</dbReference>
<keyword evidence="3" id="KW-0813">Transport</keyword>
<feature type="transmembrane region" description="Helical" evidence="10">
    <location>
        <begin position="495"/>
        <end position="514"/>
    </location>
</feature>
<reference evidence="12 13" key="1">
    <citation type="journal article" date="2020" name="Insects">
        <title>Bacteria Belonging to Pseudomonas typographi sp. nov. from the Bark Beetle Ips typographus Have Genomic Potential to Aid in the Host Ecology.</title>
        <authorList>
            <person name="Peral-Aranega E."/>
            <person name="Saati-Santamaria Z."/>
            <person name="Kolarik M."/>
            <person name="Rivas R."/>
            <person name="Garcia-Fraile P."/>
        </authorList>
    </citation>
    <scope>NUCLEOTIDE SEQUENCE [LARGE SCALE GENOMIC DNA]</scope>
    <source>
        <strain evidence="12 13">CA3A</strain>
    </source>
</reference>
<feature type="transmembrane region" description="Helical" evidence="10">
    <location>
        <begin position="222"/>
        <end position="243"/>
    </location>
</feature>
<name>A0ABR7Z307_9PSED</name>
<keyword evidence="4" id="KW-1003">Cell membrane</keyword>
<dbReference type="Gene3D" id="1.20.1730.10">
    <property type="entry name" value="Sodium/glucose cotransporter"/>
    <property type="match status" value="1"/>
</dbReference>
<evidence type="ECO:0000256" key="1">
    <source>
        <dbReference type="ARBA" id="ARBA00004651"/>
    </source>
</evidence>
<evidence type="ECO:0000256" key="7">
    <source>
        <dbReference type="ARBA" id="ARBA00022989"/>
    </source>
</evidence>
<dbReference type="InterPro" id="IPR038377">
    <property type="entry name" value="Na/Glc_symporter_sf"/>
</dbReference>
<dbReference type="PANTHER" id="PTHR48086:SF6">
    <property type="entry name" value="CATION_ACETATE SYMPORTER ACTP"/>
    <property type="match status" value="1"/>
</dbReference>
<gene>
    <name evidence="12" type="ORF">HAQ05_14265</name>
</gene>
<keyword evidence="6" id="KW-0769">Symport</keyword>
<dbReference type="PROSITE" id="PS50283">
    <property type="entry name" value="NA_SOLUT_SYMP_3"/>
    <property type="match status" value="1"/>
</dbReference>
<feature type="transmembrane region" description="Helical" evidence="10">
    <location>
        <begin position="440"/>
        <end position="459"/>
    </location>
</feature>
<feature type="transmembrane region" description="Helical" evidence="10">
    <location>
        <begin position="87"/>
        <end position="111"/>
    </location>
</feature>
<accession>A0ABR7Z307</accession>
<keyword evidence="8 10" id="KW-0472">Membrane</keyword>
<dbReference type="RefSeq" id="WP_190421672.1">
    <property type="nucleotide sequence ID" value="NZ_JAAOCA010000016.1"/>
</dbReference>
<evidence type="ECO:0000256" key="5">
    <source>
        <dbReference type="ARBA" id="ARBA00022692"/>
    </source>
</evidence>
<evidence type="ECO:0000256" key="8">
    <source>
        <dbReference type="ARBA" id="ARBA00023136"/>
    </source>
</evidence>
<evidence type="ECO:0000313" key="13">
    <source>
        <dbReference type="Proteomes" id="UP000805841"/>
    </source>
</evidence>
<keyword evidence="5 10" id="KW-0812">Transmembrane</keyword>
<keyword evidence="7 10" id="KW-1133">Transmembrane helix</keyword>
<evidence type="ECO:0000313" key="12">
    <source>
        <dbReference type="EMBL" id="MBD1599860.1"/>
    </source>
</evidence>
<feature type="transmembrane region" description="Helical" evidence="10">
    <location>
        <begin position="156"/>
        <end position="176"/>
    </location>
</feature>